<dbReference type="Gene3D" id="3.90.226.10">
    <property type="entry name" value="2-enoyl-CoA Hydratase, Chain A, domain 1"/>
    <property type="match status" value="2"/>
</dbReference>
<dbReference type="EMBL" id="JAGYPE010000001">
    <property type="protein sequence ID" value="MBS4179977.1"/>
    <property type="molecule type" value="Genomic_DNA"/>
</dbReference>
<protein>
    <submittedName>
        <fullName evidence="3">Methylmalonyl-CoA decarboxylase</fullName>
    </submittedName>
</protein>
<dbReference type="PROSITE" id="PS50989">
    <property type="entry name" value="COA_CT_CTER"/>
    <property type="match status" value="1"/>
</dbReference>
<accession>A0A942Y5T6</accession>
<dbReference type="PROSITE" id="PS50980">
    <property type="entry name" value="COA_CT_NTER"/>
    <property type="match status" value="1"/>
</dbReference>
<dbReference type="Proteomes" id="UP000677265">
    <property type="component" value="Unassembled WGS sequence"/>
</dbReference>
<reference evidence="3" key="1">
    <citation type="submission" date="2021-05" db="EMBL/GenBank/DDBJ databases">
        <title>Novel Bacillus species.</title>
        <authorList>
            <person name="Liu G."/>
        </authorList>
    </citation>
    <scope>NUCLEOTIDE SEQUENCE</scope>
    <source>
        <strain evidence="3 5">FJAT-50051</strain>
    </source>
</reference>
<dbReference type="Pfam" id="PF01039">
    <property type="entry name" value="Carboxyl_trans"/>
    <property type="match status" value="1"/>
</dbReference>
<name>A0A942Y5T6_9BACI</name>
<dbReference type="GO" id="GO:0004658">
    <property type="term" value="F:propionyl-CoA carboxylase activity"/>
    <property type="evidence" value="ECO:0007669"/>
    <property type="project" value="TreeGrafter"/>
</dbReference>
<dbReference type="EMBL" id="JAGYPE020000019">
    <property type="protein sequence ID" value="MCH6266324.1"/>
    <property type="molecule type" value="Genomic_DNA"/>
</dbReference>
<evidence type="ECO:0000313" key="3">
    <source>
        <dbReference type="EMBL" id="MBS4179977.1"/>
    </source>
</evidence>
<sequence>MNHTSFGLRRFSSVEELIADLARRKAKAKLMGGPEKVEREHNLGKYTARERIEKFVDPGTFMELGILNHSDQPGAEVKSPADGYICGLAKIEGRPVLVQAADKTVFAGAEGQVYIRKARSLKEYAVKRGIPIFELAEGGGLRMPDGMGSDGISASLPSREGLRHGRQVPHIVGIMGDSFGGPTWHAVTSDFAVQVKGTCMAVGGPRMLEIATGEKISNEDLGGWKLHSEKTAQIDEVAENEDECMEKMKEFFSYMPLNATEEPPFRPTNDDPHRIVDEVLEIVPTKRNRAYDMTKLIKTIVDDGKFFEIKPLFGRALITGFAHLNGRSVGIIANQPMRFGGAAGPDECDKAIEFISLCDSFHLPLIFLHDIPGFRIGSKGEQQRIPSKIMAWNQALAYSTVPKLSVIIRKSIGMAYSNMCGPGLGADFVVAWPTAEINFTGPEVGINVVYGNQLIDSENASEERKELLNQWSFDSSPYKAAAKHLIDDVIDPRDTRKFLCQSLEYACLKNGSKSERLLATWPSLY</sequence>
<dbReference type="InterPro" id="IPR029045">
    <property type="entry name" value="ClpP/crotonase-like_dom_sf"/>
</dbReference>
<organism evidence="3">
    <name type="scientific">Neobacillus citreus</name>
    <dbReference type="NCBI Taxonomy" id="2833578"/>
    <lineage>
        <taxon>Bacteria</taxon>
        <taxon>Bacillati</taxon>
        <taxon>Bacillota</taxon>
        <taxon>Bacilli</taxon>
        <taxon>Bacillales</taxon>
        <taxon>Bacillaceae</taxon>
        <taxon>Neobacillus</taxon>
    </lineage>
</organism>
<evidence type="ECO:0000259" key="2">
    <source>
        <dbReference type="PROSITE" id="PS50989"/>
    </source>
</evidence>
<dbReference type="InterPro" id="IPR011762">
    <property type="entry name" value="COA_CT_N"/>
</dbReference>
<dbReference type="InterPro" id="IPR011763">
    <property type="entry name" value="COA_CT_C"/>
</dbReference>
<dbReference type="RefSeq" id="WP_213140012.1">
    <property type="nucleotide sequence ID" value="NZ_JAGYPE020000019.1"/>
</dbReference>
<evidence type="ECO:0000313" key="4">
    <source>
        <dbReference type="EMBL" id="MCH6266324.1"/>
    </source>
</evidence>
<evidence type="ECO:0000259" key="1">
    <source>
        <dbReference type="PROSITE" id="PS50980"/>
    </source>
</evidence>
<keyword evidence="5" id="KW-1185">Reference proteome</keyword>
<proteinExistence type="predicted"/>
<dbReference type="InterPro" id="IPR034733">
    <property type="entry name" value="AcCoA_carboxyl_beta"/>
</dbReference>
<dbReference type="SUPFAM" id="SSF52096">
    <property type="entry name" value="ClpP/crotonase"/>
    <property type="match status" value="2"/>
</dbReference>
<dbReference type="PANTHER" id="PTHR43842">
    <property type="entry name" value="PROPIONYL-COA CARBOXYLASE BETA CHAIN"/>
    <property type="match status" value="1"/>
</dbReference>
<evidence type="ECO:0000313" key="5">
    <source>
        <dbReference type="Proteomes" id="UP000677265"/>
    </source>
</evidence>
<comment type="caution">
    <text evidence="3">The sequence shown here is derived from an EMBL/GenBank/DDBJ whole genome shotgun (WGS) entry which is preliminary data.</text>
</comment>
<gene>
    <name evidence="3" type="ORF">KHB02_01110</name>
    <name evidence="4" type="ORF">KHB02_012410</name>
</gene>
<feature type="domain" description="CoA carboxyltransferase C-terminal" evidence="2">
    <location>
        <begin position="268"/>
        <end position="523"/>
    </location>
</feature>
<dbReference type="PANTHER" id="PTHR43842:SF2">
    <property type="entry name" value="PROPIONYL-COA CARBOXYLASE BETA CHAIN, MITOCHONDRIAL"/>
    <property type="match status" value="1"/>
</dbReference>
<dbReference type="AlphaFoldDB" id="A0A942Y5T6"/>
<feature type="domain" description="CoA carboxyltransferase N-terminal" evidence="1">
    <location>
        <begin position="14"/>
        <end position="267"/>
    </location>
</feature>
<dbReference type="InterPro" id="IPR051047">
    <property type="entry name" value="AccD/PCCB"/>
</dbReference>